<comment type="caution">
    <text evidence="9">The sequence shown here is derived from an EMBL/GenBank/DDBJ whole genome shotgun (WGS) entry which is preliminary data.</text>
</comment>
<dbReference type="Gene3D" id="3.30.460.10">
    <property type="entry name" value="Beta Polymerase, domain 2"/>
    <property type="match status" value="2"/>
</dbReference>
<dbReference type="InterPro" id="IPR043519">
    <property type="entry name" value="NT_sf"/>
</dbReference>
<evidence type="ECO:0000256" key="1">
    <source>
        <dbReference type="ARBA" id="ARBA00022679"/>
    </source>
</evidence>
<evidence type="ECO:0000313" key="9">
    <source>
        <dbReference type="EMBL" id="KOS10073.1"/>
    </source>
</evidence>
<evidence type="ECO:0000259" key="7">
    <source>
        <dbReference type="Pfam" id="PF03710"/>
    </source>
</evidence>
<name>A0A0M9VKG4_9MICO</name>
<dbReference type="CDD" id="cd05401">
    <property type="entry name" value="NT_GlnE_GlnD_like"/>
    <property type="match status" value="2"/>
</dbReference>
<dbReference type="PATRIC" id="fig|84292.3.peg.2542"/>
<evidence type="ECO:0000256" key="6">
    <source>
        <dbReference type="ARBA" id="ARBA00023268"/>
    </source>
</evidence>
<keyword evidence="1" id="KW-0808">Transferase</keyword>
<feature type="domain" description="Glutamate-ammonia ligase adenylyltransferase repeated" evidence="7">
    <location>
        <begin position="85"/>
        <end position="336"/>
    </location>
</feature>
<organism evidence="9 10">
    <name type="scientific">Microbacterium aurantiacum</name>
    <dbReference type="NCBI Taxonomy" id="162393"/>
    <lineage>
        <taxon>Bacteria</taxon>
        <taxon>Bacillati</taxon>
        <taxon>Actinomycetota</taxon>
        <taxon>Actinomycetes</taxon>
        <taxon>Micrococcales</taxon>
        <taxon>Microbacteriaceae</taxon>
        <taxon>Microbacterium</taxon>
    </lineage>
</organism>
<keyword evidence="5" id="KW-0460">Magnesium</keyword>
<keyword evidence="3" id="KW-0547">Nucleotide-binding</keyword>
<feature type="domain" description="Glutamate-ammonia ligase adenylyltransferase repeated" evidence="7">
    <location>
        <begin position="604"/>
        <end position="834"/>
    </location>
</feature>
<accession>A0A0M9VKG4</accession>
<dbReference type="EMBL" id="LAVO01000013">
    <property type="protein sequence ID" value="KOS10073.1"/>
    <property type="molecule type" value="Genomic_DNA"/>
</dbReference>
<dbReference type="OrthoDB" id="9759366at2"/>
<evidence type="ECO:0000256" key="4">
    <source>
        <dbReference type="ARBA" id="ARBA00022840"/>
    </source>
</evidence>
<dbReference type="InterPro" id="IPR013546">
    <property type="entry name" value="PII_UdlTrfase/GS_AdlTrfase"/>
</dbReference>
<feature type="domain" description="PII-uridylyltransferase/Glutamine-synthetase adenylyltransferase" evidence="8">
    <location>
        <begin position="361"/>
        <end position="477"/>
    </location>
</feature>
<keyword evidence="4" id="KW-0067">ATP-binding</keyword>
<dbReference type="GO" id="GO:0005829">
    <property type="term" value="C:cytosol"/>
    <property type="evidence" value="ECO:0007669"/>
    <property type="project" value="TreeGrafter"/>
</dbReference>
<dbReference type="SUPFAM" id="SSF81301">
    <property type="entry name" value="Nucleotidyltransferase"/>
    <property type="match status" value="2"/>
</dbReference>
<dbReference type="PANTHER" id="PTHR30621">
    <property type="entry name" value="GLUTAMINE SYNTHETASE ADENYLYLTRANSFERASE"/>
    <property type="match status" value="1"/>
</dbReference>
<keyword evidence="2" id="KW-0548">Nucleotidyltransferase</keyword>
<protein>
    <submittedName>
        <fullName evidence="9">Glutamine-synthetase</fullName>
    </submittedName>
</protein>
<dbReference type="Proteomes" id="UP000037737">
    <property type="component" value="Unassembled WGS sequence"/>
</dbReference>
<dbReference type="PANTHER" id="PTHR30621:SF0">
    <property type="entry name" value="BIFUNCTIONAL GLUTAMINE SYNTHETASE ADENYLYLTRANSFERASE_ADENYLYL-REMOVING ENZYME"/>
    <property type="match status" value="1"/>
</dbReference>
<evidence type="ECO:0000256" key="2">
    <source>
        <dbReference type="ARBA" id="ARBA00022695"/>
    </source>
</evidence>
<dbReference type="NCBIfam" id="NF010707">
    <property type="entry name" value="PRK14109.1"/>
    <property type="match status" value="1"/>
</dbReference>
<dbReference type="AlphaFoldDB" id="A0A0M9VKG4"/>
<dbReference type="InterPro" id="IPR023057">
    <property type="entry name" value="GlnE"/>
</dbReference>
<evidence type="ECO:0000256" key="3">
    <source>
        <dbReference type="ARBA" id="ARBA00022741"/>
    </source>
</evidence>
<dbReference type="Gene3D" id="1.20.120.330">
    <property type="entry name" value="Nucleotidyltransferases domain 2"/>
    <property type="match status" value="2"/>
</dbReference>
<dbReference type="GO" id="GO:0000820">
    <property type="term" value="P:regulation of glutamine family amino acid metabolic process"/>
    <property type="evidence" value="ECO:0007669"/>
    <property type="project" value="TreeGrafter"/>
</dbReference>
<evidence type="ECO:0000256" key="5">
    <source>
        <dbReference type="ARBA" id="ARBA00022842"/>
    </source>
</evidence>
<dbReference type="InterPro" id="IPR005190">
    <property type="entry name" value="GlnE_rpt_dom"/>
</dbReference>
<proteinExistence type="predicted"/>
<sequence length="1001" mass="110550">MTGSERSGARTLLARLGFSRLGEAEALLTELTAHTGLTRDGILADVAVSADADAALVALTRIARRDAAPVRAAHEDPRARRAVWALLGASDGFADFYFRHPHELADLASAGGSLPTDAEMRSWLADAIDATADGFSATGTESAWVSLRVRYRRVLARIAAYDLLSPSPVDEIPKVTAALADAAGAALEASLAVARTRVSQGAAGAGLFPREQVAATRLAIIGMGKTGARELNYVSDVDVIFVAGVDPERSDTLSESRAVDIATRLAVQTMRGLSEVEVEPPLWEVDANLRPEGKQGALVRSLDSHLAYYERWAKSWEFQALLKARPIAGDRELGDAYVRAVQPKVWTSAARENFVDSVQRMRERVTDHIPAAEVPFQIKLGPGGIRDIEFTVQLLQLVHGLSDDRIRQRGTLEALDALVTQGYIGRTEAATFARDYHVLRLLEHRVQLRHLRRTHLMPADADDQRMLARSTRLAESGGRIWEIWEGIKREVRDIHVRLFYRPLLSAVAALPAEERVLSTEQARDRLAAIGFADPAGALRHIAALTSGLSRKASIQRHLMPVMIRWFADGVDPDYGLLAFRRLSERLGDTPWFLRMLRDSSGAAESLTRVLSGSRYIGELMEWIPESAAWLDDDTLLRPRSGVALQQEARAIQTRHGGIEDAMRAVRALRRRELLRTAMSGILQTVTIEEIAQALTTITEVTIQATLRAVRREIVPPEDDALDFSVIAMGRFGGAELGFGSDADVMYVYRANGIDPDRAQRLAARIVSELRRHSEDHRVPLDLDADLRPEGRNGPIARSLDSYAAYYRRWSLSWEAQALLRARGIAGSVKLIRAFMELADQVRYPETPDTQGLREIKRIKARVEAERLPQGTDPSRHLKLGPGSLSDVEWLVQLLQLQHAHEVRAMRTTSTVEALRAAEAAGLLPTTAADRLAAAWRLASRLRSANTLLSGHTSDVLPTDRAKLDGIGRLLDYPPRSATQVEEDYLATTRRSRRVFEKLFYG</sequence>
<dbReference type="KEGG" id="mcw:A8L33_10575"/>
<evidence type="ECO:0000313" key="10">
    <source>
        <dbReference type="Proteomes" id="UP000037737"/>
    </source>
</evidence>
<dbReference type="SUPFAM" id="SSF81593">
    <property type="entry name" value="Nucleotidyltransferase substrate binding subunit/domain"/>
    <property type="match status" value="2"/>
</dbReference>
<dbReference type="Pfam" id="PF03710">
    <property type="entry name" value="GlnE"/>
    <property type="match status" value="2"/>
</dbReference>
<feature type="domain" description="PII-uridylyltransferase/Glutamine-synthetase adenylyltransferase" evidence="8">
    <location>
        <begin position="872"/>
        <end position="999"/>
    </location>
</feature>
<evidence type="ECO:0000259" key="8">
    <source>
        <dbReference type="Pfam" id="PF08335"/>
    </source>
</evidence>
<dbReference type="Pfam" id="PF08335">
    <property type="entry name" value="GlnD_UR_UTase"/>
    <property type="match status" value="2"/>
</dbReference>
<gene>
    <name evidence="9" type="ORF">XI38_12520</name>
</gene>
<keyword evidence="10" id="KW-1185">Reference proteome</keyword>
<keyword evidence="6" id="KW-0511">Multifunctional enzyme</keyword>
<dbReference type="GO" id="GO:0005524">
    <property type="term" value="F:ATP binding"/>
    <property type="evidence" value="ECO:0007669"/>
    <property type="project" value="UniProtKB-KW"/>
</dbReference>
<reference evidence="9" key="1">
    <citation type="submission" date="2015-04" db="EMBL/GenBank/DDBJ databases">
        <title>Complete genome sequence of Microbacterium chocolatum SIT 101, a bacterium enantioselectively hydrolyzing mesomeric diesters.</title>
        <authorList>
            <person name="Li X."/>
            <person name="Xu Y."/>
        </authorList>
    </citation>
    <scope>NUCLEOTIDE SEQUENCE [LARGE SCALE GENOMIC DNA]</scope>
    <source>
        <strain evidence="9">SIT 101</strain>
    </source>
</reference>
<dbReference type="GO" id="GO:0008882">
    <property type="term" value="F:[glutamate-ammonia-ligase] adenylyltransferase activity"/>
    <property type="evidence" value="ECO:0007669"/>
    <property type="project" value="InterPro"/>
</dbReference>